<dbReference type="OrthoDB" id="538223at2759"/>
<dbReference type="EMBL" id="GL698520">
    <property type="protein sequence ID" value="EFY87857.1"/>
    <property type="molecule type" value="Genomic_DNA"/>
</dbReference>
<dbReference type="eggNOG" id="KOG0266">
    <property type="taxonomic scope" value="Eukaryota"/>
</dbReference>
<dbReference type="KEGG" id="maw:19250416"/>
<evidence type="ECO:0000313" key="1">
    <source>
        <dbReference type="EMBL" id="EFY87857.1"/>
    </source>
</evidence>
<reference evidence="1 2" key="1">
    <citation type="journal article" date="2011" name="PLoS Genet.">
        <title>Genome sequencing and comparative transcriptomics of the model entomopathogenic fungi Metarhizium anisopliae and M. acridum.</title>
        <authorList>
            <person name="Gao Q."/>
            <person name="Jin K."/>
            <person name="Ying S.H."/>
            <person name="Zhang Y."/>
            <person name="Xiao G."/>
            <person name="Shang Y."/>
            <person name="Duan Z."/>
            <person name="Hu X."/>
            <person name="Xie X.Q."/>
            <person name="Zhou G."/>
            <person name="Peng G."/>
            <person name="Luo Z."/>
            <person name="Huang W."/>
            <person name="Wang B."/>
            <person name="Fang W."/>
            <person name="Wang S."/>
            <person name="Zhong Y."/>
            <person name="Ma L.J."/>
            <person name="St Leger R.J."/>
            <person name="Zhao G.P."/>
            <person name="Pei Y."/>
            <person name="Feng M.G."/>
            <person name="Xia Y."/>
            <person name="Wang C."/>
        </authorList>
    </citation>
    <scope>NUCLEOTIDE SEQUENCE [LARGE SCALE GENOMIC DNA]</scope>
    <source>
        <strain evidence="1 2">CQMa 102</strain>
    </source>
</reference>
<keyword evidence="2" id="KW-1185">Reference proteome</keyword>
<name>E9E8A7_METAQ</name>
<sequence>MALEALGVASSVIAVIEISGRVAAICFQYSKGVKDAKSEDNRLLREVNNLGETTSSVQDLLDGPCETTLKTSSKLLDAIEEARIHLSKLKDDLRPSSAQKAFRRLRVGALKWPLKSKDVEKVVKQLGRCGQNISLALQVDQTSILLSLDQKAFLSRLPMAAGATYDSSSEESNPICMENTRVSLLD</sequence>
<dbReference type="AlphaFoldDB" id="E9E8A7"/>
<evidence type="ECO:0000313" key="2">
    <source>
        <dbReference type="Proteomes" id="UP000002499"/>
    </source>
</evidence>
<organism evidence="2">
    <name type="scientific">Metarhizium acridum (strain CQMa 102)</name>
    <dbReference type="NCBI Taxonomy" id="655827"/>
    <lineage>
        <taxon>Eukaryota</taxon>
        <taxon>Fungi</taxon>
        <taxon>Dikarya</taxon>
        <taxon>Ascomycota</taxon>
        <taxon>Pezizomycotina</taxon>
        <taxon>Sordariomycetes</taxon>
        <taxon>Hypocreomycetidae</taxon>
        <taxon>Hypocreales</taxon>
        <taxon>Clavicipitaceae</taxon>
        <taxon>Metarhizium</taxon>
    </lineage>
</organism>
<dbReference type="OMA" id="WCSKYAQ"/>
<dbReference type="HOGENOM" id="CLU_000288_6_9_1"/>
<proteinExistence type="predicted"/>
<gene>
    <name evidence="1" type="ORF">MAC_06105</name>
</gene>
<dbReference type="STRING" id="655827.E9E8A7"/>
<dbReference type="InParanoid" id="E9E8A7"/>
<dbReference type="Proteomes" id="UP000002499">
    <property type="component" value="Unassembled WGS sequence"/>
</dbReference>
<dbReference type="GeneID" id="19250416"/>
<protein>
    <submittedName>
        <fullName evidence="1">Vegetative incompatibility protein HET-E-1</fullName>
    </submittedName>
</protein>
<accession>E9E8A7</accession>